<comment type="caution">
    <text evidence="1">The sequence shown here is derived from an EMBL/GenBank/DDBJ whole genome shotgun (WGS) entry which is preliminary data.</text>
</comment>
<gene>
    <name evidence="1" type="ORF">GPECTOR_1g648</name>
</gene>
<evidence type="ECO:0000313" key="1">
    <source>
        <dbReference type="EMBL" id="KXZ56719.1"/>
    </source>
</evidence>
<dbReference type="STRING" id="33097.A0A150H3I9"/>
<protein>
    <submittedName>
        <fullName evidence="1">Uncharacterized protein</fullName>
    </submittedName>
</protein>
<dbReference type="AlphaFoldDB" id="A0A150H3I9"/>
<evidence type="ECO:0000313" key="2">
    <source>
        <dbReference type="Proteomes" id="UP000075714"/>
    </source>
</evidence>
<organism evidence="1 2">
    <name type="scientific">Gonium pectorale</name>
    <name type="common">Green alga</name>
    <dbReference type="NCBI Taxonomy" id="33097"/>
    <lineage>
        <taxon>Eukaryota</taxon>
        <taxon>Viridiplantae</taxon>
        <taxon>Chlorophyta</taxon>
        <taxon>core chlorophytes</taxon>
        <taxon>Chlorophyceae</taxon>
        <taxon>CS clade</taxon>
        <taxon>Chlamydomonadales</taxon>
        <taxon>Volvocaceae</taxon>
        <taxon>Gonium</taxon>
    </lineage>
</organism>
<keyword evidence="2" id="KW-1185">Reference proteome</keyword>
<reference evidence="2" key="1">
    <citation type="journal article" date="2016" name="Nat. Commun.">
        <title>The Gonium pectorale genome demonstrates co-option of cell cycle regulation during the evolution of multicellularity.</title>
        <authorList>
            <person name="Hanschen E.R."/>
            <person name="Marriage T.N."/>
            <person name="Ferris P.J."/>
            <person name="Hamaji T."/>
            <person name="Toyoda A."/>
            <person name="Fujiyama A."/>
            <person name="Neme R."/>
            <person name="Noguchi H."/>
            <person name="Minakuchi Y."/>
            <person name="Suzuki M."/>
            <person name="Kawai-Toyooka H."/>
            <person name="Smith D.R."/>
            <person name="Sparks H."/>
            <person name="Anderson J."/>
            <person name="Bakaric R."/>
            <person name="Luria V."/>
            <person name="Karger A."/>
            <person name="Kirschner M.W."/>
            <person name="Durand P.M."/>
            <person name="Michod R.E."/>
            <person name="Nozaki H."/>
            <person name="Olson B.J."/>
        </authorList>
    </citation>
    <scope>NUCLEOTIDE SEQUENCE [LARGE SCALE GENOMIC DNA]</scope>
    <source>
        <strain evidence="2">NIES-2863</strain>
    </source>
</reference>
<dbReference type="Proteomes" id="UP000075714">
    <property type="component" value="Unassembled WGS sequence"/>
</dbReference>
<name>A0A150H3I9_GONPE</name>
<dbReference type="OrthoDB" id="548009at2759"/>
<dbReference type="EMBL" id="LSYV01000002">
    <property type="protein sequence ID" value="KXZ56719.1"/>
    <property type="molecule type" value="Genomic_DNA"/>
</dbReference>
<sequence length="250" mass="25818">MVGRIQTTMLFNVTFARSVQRGSLVKTIGTAKAERGEQAALLEMVMEGDAASVGSGRSGEGYAGKAHSRALSGRFGTISPAPGANCTYNIKPAGNTEELVLRADGLAGSNSSAWLCADAACTGAAVPLADGMATFLAAWYPAGLFLTVQVPPVTDPALPRPSLEFSTLTTACAGAQDTALLLFHTPFDSGLEPGPTFSLCVVRPNNEPSSGRTAFSWGWSFADLPPSFAATGFYALPCSAEPRPSKPGPL</sequence>
<accession>A0A150H3I9</accession>
<proteinExistence type="predicted"/>